<dbReference type="SUPFAM" id="SSF52047">
    <property type="entry name" value="RNI-like"/>
    <property type="match status" value="1"/>
</dbReference>
<keyword evidence="3" id="KW-1185">Reference proteome</keyword>
<keyword evidence="1" id="KW-0175">Coiled coil</keyword>
<comment type="caution">
    <text evidence="2">The sequence shown here is derived from an EMBL/GenBank/DDBJ whole genome shotgun (WGS) entry which is preliminary data.</text>
</comment>
<accession>A0AAD7FHA6</accession>
<dbReference type="EMBL" id="JARKIF010000014">
    <property type="protein sequence ID" value="KAJ7623807.1"/>
    <property type="molecule type" value="Genomic_DNA"/>
</dbReference>
<organism evidence="2 3">
    <name type="scientific">Roridomyces roridus</name>
    <dbReference type="NCBI Taxonomy" id="1738132"/>
    <lineage>
        <taxon>Eukaryota</taxon>
        <taxon>Fungi</taxon>
        <taxon>Dikarya</taxon>
        <taxon>Basidiomycota</taxon>
        <taxon>Agaricomycotina</taxon>
        <taxon>Agaricomycetes</taxon>
        <taxon>Agaricomycetidae</taxon>
        <taxon>Agaricales</taxon>
        <taxon>Marasmiineae</taxon>
        <taxon>Mycenaceae</taxon>
        <taxon>Roridomyces</taxon>
    </lineage>
</organism>
<protein>
    <recommendedName>
        <fullName evidence="4">F-box domain-containing protein</fullName>
    </recommendedName>
</protein>
<reference evidence="2" key="1">
    <citation type="submission" date="2023-03" db="EMBL/GenBank/DDBJ databases">
        <title>Massive genome expansion in bonnet fungi (Mycena s.s.) driven by repeated elements and novel gene families across ecological guilds.</title>
        <authorList>
            <consortium name="Lawrence Berkeley National Laboratory"/>
            <person name="Harder C.B."/>
            <person name="Miyauchi S."/>
            <person name="Viragh M."/>
            <person name="Kuo A."/>
            <person name="Thoen E."/>
            <person name="Andreopoulos B."/>
            <person name="Lu D."/>
            <person name="Skrede I."/>
            <person name="Drula E."/>
            <person name="Henrissat B."/>
            <person name="Morin E."/>
            <person name="Kohler A."/>
            <person name="Barry K."/>
            <person name="LaButti K."/>
            <person name="Morin E."/>
            <person name="Salamov A."/>
            <person name="Lipzen A."/>
            <person name="Mereny Z."/>
            <person name="Hegedus B."/>
            <person name="Baldrian P."/>
            <person name="Stursova M."/>
            <person name="Weitz H."/>
            <person name="Taylor A."/>
            <person name="Grigoriev I.V."/>
            <person name="Nagy L.G."/>
            <person name="Martin F."/>
            <person name="Kauserud H."/>
        </authorList>
    </citation>
    <scope>NUCLEOTIDE SEQUENCE</scope>
    <source>
        <strain evidence="2">9284</strain>
    </source>
</reference>
<dbReference type="AlphaFoldDB" id="A0AAD7FHA6"/>
<name>A0AAD7FHA6_9AGAR</name>
<proteinExistence type="predicted"/>
<feature type="coiled-coil region" evidence="1">
    <location>
        <begin position="62"/>
        <end position="89"/>
    </location>
</feature>
<sequence length="482" mass="54352">MTSTCSNCGALKIAKEEPNLLIPATTSWTLARCQQLAKSNEPPNDAETAFLRAVVPHTAARLACLQDEISRLRERLALLETEQAQLSDYHSQNLTILSPLRRMPSELMTEIFSWSLPGVDEPNGDVTSGVEKKSPWVLARVSSRWRNISLSTPSLWSLVQIWGSKVEDSVLELVRTQVERARQLKIHFYGTEESNSAAQIKLFDFLSEHALRWEEFSVQLTPALVPRLGVLRGRLPSLKRLWIQWDKEESHLGDDPIKCFEAASSLLDVGMQAYLMGRSTPIHFPAHQLTSYRLRGPWEMHQQVLKMAPNVVEAQIFTSSQPEASGATLNLVHLRRLYVSEPTVLDHIRAPRLDEIAIWTNRPEGMVDRLDSFLRRSSCTTLRQVHFRGLPHTGTTAEILRKCPSITSLVLTFIGNGTEEQSLTSLHDHLTMLDLQHESTSILSPHLTDLSFGSTVSIPIDYPLVDLPLLRFSQSRVLVRIL</sequence>
<evidence type="ECO:0000256" key="1">
    <source>
        <dbReference type="SAM" id="Coils"/>
    </source>
</evidence>
<evidence type="ECO:0000313" key="3">
    <source>
        <dbReference type="Proteomes" id="UP001221142"/>
    </source>
</evidence>
<dbReference type="Proteomes" id="UP001221142">
    <property type="component" value="Unassembled WGS sequence"/>
</dbReference>
<evidence type="ECO:0000313" key="2">
    <source>
        <dbReference type="EMBL" id="KAJ7623807.1"/>
    </source>
</evidence>
<evidence type="ECO:0008006" key="4">
    <source>
        <dbReference type="Google" id="ProtNLM"/>
    </source>
</evidence>
<gene>
    <name evidence="2" type="ORF">FB45DRAFT_926815</name>
</gene>